<evidence type="ECO:0000256" key="8">
    <source>
        <dbReference type="ARBA" id="ARBA00023242"/>
    </source>
</evidence>
<dbReference type="InterPro" id="IPR036236">
    <property type="entry name" value="Znf_C2H2_sf"/>
</dbReference>
<proteinExistence type="predicted"/>
<keyword evidence="13" id="KW-1185">Reference proteome</keyword>
<dbReference type="SUPFAM" id="SSF57667">
    <property type="entry name" value="beta-beta-alpha zinc fingers"/>
    <property type="match status" value="1"/>
</dbReference>
<dbReference type="GO" id="GO:0000976">
    <property type="term" value="F:transcription cis-regulatory region binding"/>
    <property type="evidence" value="ECO:0007669"/>
    <property type="project" value="EnsemblPlants"/>
</dbReference>
<evidence type="ECO:0000313" key="13">
    <source>
        <dbReference type="Proteomes" id="UP000029120"/>
    </source>
</evidence>
<keyword evidence="4 9" id="KW-0863">Zinc-finger</keyword>
<dbReference type="OMA" id="DQDVANC"/>
<evidence type="ECO:0000256" key="7">
    <source>
        <dbReference type="ARBA" id="ARBA00023163"/>
    </source>
</evidence>
<feature type="domain" description="C2H2-type" evidence="11">
    <location>
        <begin position="164"/>
        <end position="191"/>
    </location>
</feature>
<accession>A0A087G4T7</accession>
<dbReference type="InterPro" id="IPR013087">
    <property type="entry name" value="Znf_C2H2_type"/>
</dbReference>
<keyword evidence="2" id="KW-0479">Metal-binding</keyword>
<feature type="compositionally biased region" description="Low complexity" evidence="10">
    <location>
        <begin position="77"/>
        <end position="89"/>
    </location>
</feature>
<dbReference type="Gene3D" id="3.30.160.60">
    <property type="entry name" value="Classic Zinc Finger"/>
    <property type="match status" value="1"/>
</dbReference>
<dbReference type="Pfam" id="PF13912">
    <property type="entry name" value="zf-C2H2_6"/>
    <property type="match status" value="2"/>
</dbReference>
<dbReference type="GO" id="GO:0008270">
    <property type="term" value="F:zinc ion binding"/>
    <property type="evidence" value="ECO:0007669"/>
    <property type="project" value="UniProtKB-KW"/>
</dbReference>
<evidence type="ECO:0000256" key="6">
    <source>
        <dbReference type="ARBA" id="ARBA00023015"/>
    </source>
</evidence>
<dbReference type="Proteomes" id="UP000029120">
    <property type="component" value="Chromosome 8"/>
</dbReference>
<dbReference type="PANTHER" id="PTHR26374">
    <property type="entry name" value="ZINC FINGER PROTEIN ZAT5"/>
    <property type="match status" value="1"/>
</dbReference>
<dbReference type="AlphaFoldDB" id="A0A087G4T7"/>
<dbReference type="PROSITE" id="PS50157">
    <property type="entry name" value="ZINC_FINGER_C2H2_2"/>
    <property type="match status" value="2"/>
</dbReference>
<keyword evidence="7" id="KW-0804">Transcription</keyword>
<keyword evidence="5" id="KW-0862">Zinc</keyword>
<dbReference type="Gramene" id="KFK24889">
    <property type="protein sequence ID" value="KFK24889"/>
    <property type="gene ID" value="AALP_AA8G037800"/>
</dbReference>
<feature type="compositionally biased region" description="Low complexity" evidence="10">
    <location>
        <begin position="28"/>
        <end position="44"/>
    </location>
</feature>
<dbReference type="SMART" id="SM00355">
    <property type="entry name" value="ZnF_C2H2"/>
    <property type="match status" value="2"/>
</dbReference>
<name>A0A087G4T7_ARAAL</name>
<gene>
    <name evidence="12" type="ordered locus">AALP_Aa8g037800</name>
</gene>
<evidence type="ECO:0000256" key="4">
    <source>
        <dbReference type="ARBA" id="ARBA00022771"/>
    </source>
</evidence>
<dbReference type="OrthoDB" id="6077919at2759"/>
<evidence type="ECO:0000256" key="5">
    <source>
        <dbReference type="ARBA" id="ARBA00022833"/>
    </source>
</evidence>
<evidence type="ECO:0000313" key="12">
    <source>
        <dbReference type="EMBL" id="KFK24889.1"/>
    </source>
</evidence>
<evidence type="ECO:0000256" key="10">
    <source>
        <dbReference type="SAM" id="MobiDB-lite"/>
    </source>
</evidence>
<evidence type="ECO:0000256" key="2">
    <source>
        <dbReference type="ARBA" id="ARBA00022723"/>
    </source>
</evidence>
<evidence type="ECO:0000256" key="9">
    <source>
        <dbReference type="PROSITE-ProRule" id="PRU00042"/>
    </source>
</evidence>
<dbReference type="EMBL" id="CM002876">
    <property type="protein sequence ID" value="KFK24889.1"/>
    <property type="molecule type" value="Genomic_DNA"/>
</dbReference>
<feature type="region of interest" description="Disordered" evidence="10">
    <location>
        <begin position="1"/>
        <end position="90"/>
    </location>
</feature>
<evidence type="ECO:0000256" key="1">
    <source>
        <dbReference type="ARBA" id="ARBA00004123"/>
    </source>
</evidence>
<evidence type="ECO:0000259" key="11">
    <source>
        <dbReference type="PROSITE" id="PS50157"/>
    </source>
</evidence>
<reference evidence="13" key="1">
    <citation type="journal article" date="2015" name="Nat. Plants">
        <title>Genome expansion of Arabis alpina linked with retrotransposition and reduced symmetric DNA methylation.</title>
        <authorList>
            <person name="Willing E.M."/>
            <person name="Rawat V."/>
            <person name="Mandakova T."/>
            <person name="Maumus F."/>
            <person name="James G.V."/>
            <person name="Nordstroem K.J."/>
            <person name="Becker C."/>
            <person name="Warthmann N."/>
            <person name="Chica C."/>
            <person name="Szarzynska B."/>
            <person name="Zytnicki M."/>
            <person name="Albani M.C."/>
            <person name="Kiefer C."/>
            <person name="Bergonzi S."/>
            <person name="Castaings L."/>
            <person name="Mateos J.L."/>
            <person name="Berns M.C."/>
            <person name="Bujdoso N."/>
            <person name="Piofczyk T."/>
            <person name="de Lorenzo L."/>
            <person name="Barrero-Sicilia C."/>
            <person name="Mateos I."/>
            <person name="Piednoel M."/>
            <person name="Hagmann J."/>
            <person name="Chen-Min-Tao R."/>
            <person name="Iglesias-Fernandez R."/>
            <person name="Schuster S.C."/>
            <person name="Alonso-Blanco C."/>
            <person name="Roudier F."/>
            <person name="Carbonero P."/>
            <person name="Paz-Ares J."/>
            <person name="Davis S.J."/>
            <person name="Pecinka A."/>
            <person name="Quesneville H."/>
            <person name="Colot V."/>
            <person name="Lysak M.A."/>
            <person name="Weigel D."/>
            <person name="Coupland G."/>
            <person name="Schneeberger K."/>
        </authorList>
    </citation>
    <scope>NUCLEOTIDE SEQUENCE [LARGE SCALE GENOMIC DNA]</scope>
    <source>
        <strain evidence="13">cv. Pajares</strain>
    </source>
</reference>
<dbReference type="PROSITE" id="PS00028">
    <property type="entry name" value="ZINC_FINGER_C2H2_1"/>
    <property type="match status" value="2"/>
</dbReference>
<feature type="compositionally biased region" description="Basic and acidic residues" evidence="10">
    <location>
        <begin position="345"/>
        <end position="361"/>
    </location>
</feature>
<keyword evidence="6" id="KW-0805">Transcription regulation</keyword>
<keyword evidence="3" id="KW-0677">Repeat</keyword>
<evidence type="ECO:0000256" key="3">
    <source>
        <dbReference type="ARBA" id="ARBA00022737"/>
    </source>
</evidence>
<comment type="subcellular location">
    <subcellularLocation>
        <location evidence="1">Nucleus</location>
    </subcellularLocation>
</comment>
<dbReference type="GO" id="GO:0005634">
    <property type="term" value="C:nucleus"/>
    <property type="evidence" value="ECO:0007669"/>
    <property type="project" value="UniProtKB-SubCell"/>
</dbReference>
<dbReference type="eggNOG" id="KOG1721">
    <property type="taxonomic scope" value="Eukaryota"/>
</dbReference>
<feature type="region of interest" description="Disordered" evidence="10">
    <location>
        <begin position="344"/>
        <end position="365"/>
    </location>
</feature>
<organism evidence="12 13">
    <name type="scientific">Arabis alpina</name>
    <name type="common">Alpine rock-cress</name>
    <dbReference type="NCBI Taxonomy" id="50452"/>
    <lineage>
        <taxon>Eukaryota</taxon>
        <taxon>Viridiplantae</taxon>
        <taxon>Streptophyta</taxon>
        <taxon>Embryophyta</taxon>
        <taxon>Tracheophyta</taxon>
        <taxon>Spermatophyta</taxon>
        <taxon>Magnoliopsida</taxon>
        <taxon>eudicotyledons</taxon>
        <taxon>Gunneridae</taxon>
        <taxon>Pentapetalae</taxon>
        <taxon>rosids</taxon>
        <taxon>malvids</taxon>
        <taxon>Brassicales</taxon>
        <taxon>Brassicaceae</taxon>
        <taxon>Arabideae</taxon>
        <taxon>Arabis</taxon>
    </lineage>
</organism>
<keyword evidence="8" id="KW-0539">Nucleus</keyword>
<feature type="domain" description="C2H2-type" evidence="11">
    <location>
        <begin position="242"/>
        <end position="266"/>
    </location>
</feature>
<protein>
    <recommendedName>
        <fullName evidence="11">C2H2-type domain-containing protein</fullName>
    </recommendedName>
</protein>
<dbReference type="PANTHER" id="PTHR26374:SF378">
    <property type="entry name" value="C2H2-TYPE ZINC FINGER FAMILY PROTEIN"/>
    <property type="match status" value="1"/>
</dbReference>
<sequence>MEAFQEAIAASKEQSMILKGKRTKRQRPQSPMPFSISPPIVSSPAREIEEQSTDLDSKENALGNNVENHKKDGVITSSSSSASWSSNTSQTLKAEEDVEAQDIANCLILLAQGNPFHHHNQQLKIPYHETINNNNNNTAYRFSSRRFLETSSSNGGGKAGYYVYQCKTCDRTFPSFQALGGHRASHKKPKATSFYSNLDLKKNIYENDSVSLVTTSTIYNNNKNTNNRSLVVYGKSNSNKVHECGICGAEFTSGQALGGHMRRHRGAVVVAAPPPPTVTVATTPANTELSLSSMSFDQISEGQDHLLMPVTKKAKKTVVSLDLDLNLPAPEDENRVNGFSFASKQKHEQEHQQTKQREEPKSLVLSTPTLVDCHY</sequence>